<dbReference type="GO" id="GO:0003729">
    <property type="term" value="F:mRNA binding"/>
    <property type="evidence" value="ECO:0007669"/>
    <property type="project" value="TreeGrafter"/>
</dbReference>
<sequence>MTTLAQIPVPVQSDEKSVNDRRLWIGNLDHRITEYVLLKLVQKFGTPERFDFMYHVNGPEKGRPKGYCFVTYPNKEMAARAIRALNGKMALTRRLIVHWAKEKYDADPLPSSSSSLTSKAEETASEASTSDRCCTESKIRAIEAKLSVMEETKKDFGLSELPAAPPGTNRYSSVNTVQKTQPYNKDNRNNSRGPYSHRKPFEPRGRRR</sequence>
<feature type="compositionally biased region" description="Basic and acidic residues" evidence="5">
    <location>
        <begin position="199"/>
        <end position="208"/>
    </location>
</feature>
<dbReference type="Pfam" id="PF00076">
    <property type="entry name" value="RRM_1"/>
    <property type="match status" value="1"/>
</dbReference>
<accession>A0AAN9AW99</accession>
<feature type="region of interest" description="Disordered" evidence="5">
    <location>
        <begin position="105"/>
        <end position="132"/>
    </location>
</feature>
<dbReference type="EMBL" id="JBAMIC010000018">
    <property type="protein sequence ID" value="KAK7094423.1"/>
    <property type="molecule type" value="Genomic_DNA"/>
</dbReference>
<dbReference type="PANTHER" id="PTHR48025:SF1">
    <property type="entry name" value="RRM DOMAIN-CONTAINING PROTEIN"/>
    <property type="match status" value="1"/>
</dbReference>
<dbReference type="InterPro" id="IPR000504">
    <property type="entry name" value="RRM_dom"/>
</dbReference>
<evidence type="ECO:0000256" key="2">
    <source>
        <dbReference type="ARBA" id="ARBA00022884"/>
    </source>
</evidence>
<dbReference type="PANTHER" id="PTHR48025">
    <property type="entry name" value="OS02G0815200 PROTEIN"/>
    <property type="match status" value="1"/>
</dbReference>
<feature type="compositionally biased region" description="Polar residues" evidence="5">
    <location>
        <begin position="169"/>
        <end position="184"/>
    </location>
</feature>
<dbReference type="InterPro" id="IPR035979">
    <property type="entry name" value="RBD_domain_sf"/>
</dbReference>
<dbReference type="InterPro" id="IPR012677">
    <property type="entry name" value="Nucleotide-bd_a/b_plait_sf"/>
</dbReference>
<name>A0AAN9AW99_9CAEN</name>
<reference evidence="7 8" key="1">
    <citation type="submission" date="2024-02" db="EMBL/GenBank/DDBJ databases">
        <title>Chromosome-scale genome assembly of the rough periwinkle Littorina saxatilis.</title>
        <authorList>
            <person name="De Jode A."/>
            <person name="Faria R."/>
            <person name="Formenti G."/>
            <person name="Sims Y."/>
            <person name="Smith T.P."/>
            <person name="Tracey A."/>
            <person name="Wood J.M.D."/>
            <person name="Zagrodzka Z.B."/>
            <person name="Johannesson K."/>
            <person name="Butlin R.K."/>
            <person name="Leder E.H."/>
        </authorList>
    </citation>
    <scope>NUCLEOTIDE SEQUENCE [LARGE SCALE GENOMIC DNA]</scope>
    <source>
        <strain evidence="7">Snail1</strain>
        <tissue evidence="7">Muscle</tissue>
    </source>
</reference>
<evidence type="ECO:0000313" key="7">
    <source>
        <dbReference type="EMBL" id="KAK7094423.1"/>
    </source>
</evidence>
<dbReference type="PROSITE" id="PS50102">
    <property type="entry name" value="RRM"/>
    <property type="match status" value="1"/>
</dbReference>
<dbReference type="CDD" id="cd12355">
    <property type="entry name" value="RRM_RBM18"/>
    <property type="match status" value="1"/>
</dbReference>
<dbReference type="Gene3D" id="3.30.70.330">
    <property type="match status" value="1"/>
</dbReference>
<evidence type="ECO:0000259" key="6">
    <source>
        <dbReference type="PROSITE" id="PS50102"/>
    </source>
</evidence>
<comment type="caution">
    <text evidence="7">The sequence shown here is derived from an EMBL/GenBank/DDBJ whole genome shotgun (WGS) entry which is preliminary data.</text>
</comment>
<keyword evidence="8" id="KW-1185">Reference proteome</keyword>
<feature type="region of interest" description="Disordered" evidence="5">
    <location>
        <begin position="156"/>
        <end position="208"/>
    </location>
</feature>
<proteinExistence type="predicted"/>
<dbReference type="AlphaFoldDB" id="A0AAN9AW99"/>
<evidence type="ECO:0000256" key="5">
    <source>
        <dbReference type="SAM" id="MobiDB-lite"/>
    </source>
</evidence>
<feature type="domain" description="RRM" evidence="6">
    <location>
        <begin position="21"/>
        <end position="102"/>
    </location>
</feature>
<dbReference type="InterPro" id="IPR050502">
    <property type="entry name" value="Euk_RNA-bind_prot"/>
</dbReference>
<keyword evidence="2 4" id="KW-0694">RNA-binding</keyword>
<protein>
    <recommendedName>
        <fullName evidence="1">Probable RNA-binding protein 18</fullName>
    </recommendedName>
    <alternativeName>
        <fullName evidence="3">RNA-binding motif protein 18</fullName>
    </alternativeName>
</protein>
<dbReference type="InterPro" id="IPR039157">
    <property type="entry name" value="RBM18_RRM"/>
</dbReference>
<evidence type="ECO:0000256" key="1">
    <source>
        <dbReference type="ARBA" id="ARBA00021141"/>
    </source>
</evidence>
<dbReference type="SMART" id="SM00360">
    <property type="entry name" value="RRM"/>
    <property type="match status" value="1"/>
</dbReference>
<organism evidence="7 8">
    <name type="scientific">Littorina saxatilis</name>
    <dbReference type="NCBI Taxonomy" id="31220"/>
    <lineage>
        <taxon>Eukaryota</taxon>
        <taxon>Metazoa</taxon>
        <taxon>Spiralia</taxon>
        <taxon>Lophotrochozoa</taxon>
        <taxon>Mollusca</taxon>
        <taxon>Gastropoda</taxon>
        <taxon>Caenogastropoda</taxon>
        <taxon>Littorinimorpha</taxon>
        <taxon>Littorinoidea</taxon>
        <taxon>Littorinidae</taxon>
        <taxon>Littorina</taxon>
    </lineage>
</organism>
<dbReference type="SUPFAM" id="SSF54928">
    <property type="entry name" value="RNA-binding domain, RBD"/>
    <property type="match status" value="1"/>
</dbReference>
<evidence type="ECO:0000313" key="8">
    <source>
        <dbReference type="Proteomes" id="UP001374579"/>
    </source>
</evidence>
<dbReference type="Proteomes" id="UP001374579">
    <property type="component" value="Unassembled WGS sequence"/>
</dbReference>
<gene>
    <name evidence="7" type="ORF">V1264_005986</name>
</gene>
<evidence type="ECO:0000256" key="4">
    <source>
        <dbReference type="PROSITE-ProRule" id="PRU00176"/>
    </source>
</evidence>
<evidence type="ECO:0000256" key="3">
    <source>
        <dbReference type="ARBA" id="ARBA00030780"/>
    </source>
</evidence>